<comment type="caution">
    <text evidence="1">The sequence shown here is derived from an EMBL/GenBank/DDBJ whole genome shotgun (WGS) entry which is preliminary data.</text>
</comment>
<gene>
    <name evidence="1" type="ORF">AVEN_22959_1</name>
</gene>
<protein>
    <submittedName>
        <fullName evidence="1">Uncharacterized protein</fullName>
    </submittedName>
</protein>
<keyword evidence="2" id="KW-1185">Reference proteome</keyword>
<evidence type="ECO:0000313" key="2">
    <source>
        <dbReference type="Proteomes" id="UP000499080"/>
    </source>
</evidence>
<organism evidence="1 2">
    <name type="scientific">Araneus ventricosus</name>
    <name type="common">Orbweaver spider</name>
    <name type="synonym">Epeira ventricosa</name>
    <dbReference type="NCBI Taxonomy" id="182803"/>
    <lineage>
        <taxon>Eukaryota</taxon>
        <taxon>Metazoa</taxon>
        <taxon>Ecdysozoa</taxon>
        <taxon>Arthropoda</taxon>
        <taxon>Chelicerata</taxon>
        <taxon>Arachnida</taxon>
        <taxon>Araneae</taxon>
        <taxon>Araneomorphae</taxon>
        <taxon>Entelegynae</taxon>
        <taxon>Araneoidea</taxon>
        <taxon>Araneidae</taxon>
        <taxon>Araneus</taxon>
    </lineage>
</organism>
<sequence>MALRAGGSSSDSEGDAVDSVLKSMICAMRIPNEFLHLIYFAAIANTDDGPCQERDHFREEPLDLFRKPETVVKSLNGKINILSLPQPNLIIQVAHFHPIKKDKTRLDKFNMDD</sequence>
<dbReference type="Proteomes" id="UP000499080">
    <property type="component" value="Unassembled WGS sequence"/>
</dbReference>
<name>A0A4Y2PCQ9_ARAVE</name>
<dbReference type="EMBL" id="BGPR01132094">
    <property type="protein sequence ID" value="GBN48260.1"/>
    <property type="molecule type" value="Genomic_DNA"/>
</dbReference>
<reference evidence="1 2" key="1">
    <citation type="journal article" date="2019" name="Sci. Rep.">
        <title>Orb-weaving spider Araneus ventricosus genome elucidates the spidroin gene catalogue.</title>
        <authorList>
            <person name="Kono N."/>
            <person name="Nakamura H."/>
            <person name="Ohtoshi R."/>
            <person name="Moran D.A.P."/>
            <person name="Shinohara A."/>
            <person name="Yoshida Y."/>
            <person name="Fujiwara M."/>
            <person name="Mori M."/>
            <person name="Tomita M."/>
            <person name="Arakawa K."/>
        </authorList>
    </citation>
    <scope>NUCLEOTIDE SEQUENCE [LARGE SCALE GENOMIC DNA]</scope>
</reference>
<accession>A0A4Y2PCQ9</accession>
<evidence type="ECO:0000313" key="1">
    <source>
        <dbReference type="EMBL" id="GBN48260.1"/>
    </source>
</evidence>
<dbReference type="AlphaFoldDB" id="A0A4Y2PCQ9"/>
<proteinExistence type="predicted"/>